<feature type="compositionally biased region" description="Basic residues" evidence="1">
    <location>
        <begin position="64"/>
        <end position="73"/>
    </location>
</feature>
<dbReference type="AlphaFoldDB" id="A0A2D0PV04"/>
<dbReference type="GO" id="GO:0005655">
    <property type="term" value="C:nucleolar ribonuclease P complex"/>
    <property type="evidence" value="ECO:0007669"/>
    <property type="project" value="InterPro"/>
</dbReference>
<gene>
    <name evidence="4" type="primary">rpp38</name>
</gene>
<dbReference type="GO" id="GO:0033204">
    <property type="term" value="F:ribonuclease P RNA binding"/>
    <property type="evidence" value="ECO:0007669"/>
    <property type="project" value="TreeGrafter"/>
</dbReference>
<evidence type="ECO:0000313" key="4">
    <source>
        <dbReference type="RefSeq" id="XP_017308940.2"/>
    </source>
</evidence>
<feature type="compositionally biased region" description="Basic residues" evidence="1">
    <location>
        <begin position="7"/>
        <end position="16"/>
    </location>
</feature>
<evidence type="ECO:0000313" key="3">
    <source>
        <dbReference type="Proteomes" id="UP000221080"/>
    </source>
</evidence>
<dbReference type="OrthoDB" id="20109at2759"/>
<dbReference type="STRING" id="7998.ENSIPUP00000034054"/>
<dbReference type="InterPro" id="IPR042848">
    <property type="entry name" value="Rpp38"/>
</dbReference>
<feature type="region of interest" description="Disordered" evidence="1">
    <location>
        <begin position="64"/>
        <end position="148"/>
    </location>
</feature>
<evidence type="ECO:0000256" key="1">
    <source>
        <dbReference type="SAM" id="MobiDB-lite"/>
    </source>
</evidence>
<accession>A0A2D0PV04</accession>
<dbReference type="InterPro" id="IPR004038">
    <property type="entry name" value="Ribosomal_eL8/eL30/eS12/Gad45"/>
</dbReference>
<reference evidence="4" key="2">
    <citation type="submission" date="2025-08" db="UniProtKB">
        <authorList>
            <consortium name="RefSeq"/>
        </authorList>
    </citation>
    <scope>IDENTIFICATION</scope>
    <source>
        <tissue evidence="4">Blood</tissue>
    </source>
</reference>
<proteinExistence type="predicted"/>
<evidence type="ECO:0000259" key="2">
    <source>
        <dbReference type="Pfam" id="PF01248"/>
    </source>
</evidence>
<keyword evidence="3" id="KW-1185">Reference proteome</keyword>
<dbReference type="GO" id="GO:0001650">
    <property type="term" value="C:fibrillar center"/>
    <property type="evidence" value="ECO:0007669"/>
    <property type="project" value="TreeGrafter"/>
</dbReference>
<dbReference type="GO" id="GO:0000172">
    <property type="term" value="C:ribonuclease MRP complex"/>
    <property type="evidence" value="ECO:0007669"/>
    <property type="project" value="InterPro"/>
</dbReference>
<feature type="region of interest" description="Disordered" evidence="1">
    <location>
        <begin position="1"/>
        <end position="26"/>
    </location>
</feature>
<protein>
    <submittedName>
        <fullName evidence="4">Ribonuclease P protein subunit p38</fullName>
    </submittedName>
</protein>
<dbReference type="SUPFAM" id="SSF55315">
    <property type="entry name" value="L30e-like"/>
    <property type="match status" value="1"/>
</dbReference>
<dbReference type="GO" id="GO:0004526">
    <property type="term" value="F:ribonuclease P activity"/>
    <property type="evidence" value="ECO:0007669"/>
    <property type="project" value="TreeGrafter"/>
</dbReference>
<dbReference type="Proteomes" id="UP000221080">
    <property type="component" value="Chromosome 23"/>
</dbReference>
<dbReference type="CTD" id="10557"/>
<dbReference type="RefSeq" id="XP_017308940.2">
    <property type="nucleotide sequence ID" value="XM_017453451.3"/>
</dbReference>
<organism evidence="3 4">
    <name type="scientific">Ictalurus punctatus</name>
    <name type="common">Channel catfish</name>
    <name type="synonym">Silurus punctatus</name>
    <dbReference type="NCBI Taxonomy" id="7998"/>
    <lineage>
        <taxon>Eukaryota</taxon>
        <taxon>Metazoa</taxon>
        <taxon>Chordata</taxon>
        <taxon>Craniata</taxon>
        <taxon>Vertebrata</taxon>
        <taxon>Euteleostomi</taxon>
        <taxon>Actinopterygii</taxon>
        <taxon>Neopterygii</taxon>
        <taxon>Teleostei</taxon>
        <taxon>Ostariophysi</taxon>
        <taxon>Siluriformes</taxon>
        <taxon>Ictaluridae</taxon>
        <taxon>Ictalurus</taxon>
    </lineage>
</organism>
<name>A0A2D0PV04_ICTPU</name>
<dbReference type="Pfam" id="PF01248">
    <property type="entry name" value="Ribosomal_L7Ae"/>
    <property type="match status" value="1"/>
</dbReference>
<feature type="compositionally biased region" description="Basic and acidic residues" evidence="1">
    <location>
        <begin position="277"/>
        <end position="295"/>
    </location>
</feature>
<dbReference type="Gene3D" id="3.30.1330.30">
    <property type="match status" value="1"/>
</dbReference>
<sequence>MATPGKATKKEKKKMVPVKTSLNNPYNLKWKPLEKGNARFILKTVTEKLGSLELRKRHVKVFRKWRRKRKAKKGNSNSMDTSEPTQESQERGCSDSMNTNEPAQESQELGCSDSMNTNEPAQESQELGCSDSVDTNEPTQESQERGWTDKRVRSELAIGINEVTKGLEKNELGLVLVCDSVKPAHMTTHLISLSQTRSVPACQVPGLSASLAGSLGLSSVLALGFKRQSDAFADTIAALAPKVPPLGVAWVPTGTGASEPEVVQVSGEPEQQLEDTEPGRGRKRKLEDSPEVKKDQVTLLQPLKVKKIIPNPSKIRKPKIKKAKQK</sequence>
<dbReference type="InterPro" id="IPR029064">
    <property type="entry name" value="Ribosomal_eL30-like_sf"/>
</dbReference>
<feature type="compositionally biased region" description="Polar residues" evidence="1">
    <location>
        <begin position="74"/>
        <end position="87"/>
    </location>
</feature>
<dbReference type="GeneID" id="108256513"/>
<dbReference type="GO" id="GO:0001682">
    <property type="term" value="P:tRNA 5'-leader removal"/>
    <property type="evidence" value="ECO:0007669"/>
    <property type="project" value="InterPro"/>
</dbReference>
<reference evidence="3" key="1">
    <citation type="journal article" date="2016" name="Nat. Commun.">
        <title>The channel catfish genome sequence provides insights into the evolution of scale formation in teleosts.</title>
        <authorList>
            <person name="Liu Z."/>
            <person name="Liu S."/>
            <person name="Yao J."/>
            <person name="Bao L."/>
            <person name="Zhang J."/>
            <person name="Li Y."/>
            <person name="Jiang C."/>
            <person name="Sun L."/>
            <person name="Wang R."/>
            <person name="Zhang Y."/>
            <person name="Zhou T."/>
            <person name="Zeng Q."/>
            <person name="Fu Q."/>
            <person name="Gao S."/>
            <person name="Li N."/>
            <person name="Koren S."/>
            <person name="Jiang Y."/>
            <person name="Zimin A."/>
            <person name="Xu P."/>
            <person name="Phillippy A.M."/>
            <person name="Geng X."/>
            <person name="Song L."/>
            <person name="Sun F."/>
            <person name="Li C."/>
            <person name="Wang X."/>
            <person name="Chen A."/>
            <person name="Jin Y."/>
            <person name="Yuan Z."/>
            <person name="Yang Y."/>
            <person name="Tan S."/>
            <person name="Peatman E."/>
            <person name="Lu J."/>
            <person name="Qin Z."/>
            <person name="Dunham R."/>
            <person name="Li Z."/>
            <person name="Sonstegard T."/>
            <person name="Feng J."/>
            <person name="Danzmann R.G."/>
            <person name="Schroeder S."/>
            <person name="Scheffler B."/>
            <person name="Duke M.V."/>
            <person name="Ballard L."/>
            <person name="Kucuktas H."/>
            <person name="Kaltenboeck L."/>
            <person name="Liu H."/>
            <person name="Armbruster J."/>
            <person name="Xie Y."/>
            <person name="Kirby M.L."/>
            <person name="Tian Y."/>
            <person name="Flanagan M.E."/>
            <person name="Mu W."/>
            <person name="Waldbieser G.C."/>
        </authorList>
    </citation>
    <scope>NUCLEOTIDE SEQUENCE [LARGE SCALE GENOMIC DNA]</scope>
    <source>
        <strain evidence="3">SDA103</strain>
    </source>
</reference>
<feature type="compositionally biased region" description="Polar residues" evidence="1">
    <location>
        <begin position="95"/>
        <end position="141"/>
    </location>
</feature>
<feature type="domain" description="Ribosomal protein eL8/eL30/eS12/Gadd45" evidence="2">
    <location>
        <begin position="152"/>
        <end position="227"/>
    </location>
</feature>
<feature type="region of interest" description="Disordered" evidence="1">
    <location>
        <begin position="258"/>
        <end position="295"/>
    </location>
</feature>
<dbReference type="KEGG" id="ipu:108256513"/>
<dbReference type="PANTHER" id="PTHR46948">
    <property type="entry name" value="RIBONUCLEASE P PROTEIN SUBUNIT P38"/>
    <property type="match status" value="1"/>
</dbReference>
<dbReference type="PANTHER" id="PTHR46948:SF1">
    <property type="entry name" value="RIBONUCLEASE P PROTEIN SUBUNIT P38"/>
    <property type="match status" value="1"/>
</dbReference>